<dbReference type="InterPro" id="IPR008894">
    <property type="entry name" value="QdtA_cupin_dom"/>
</dbReference>
<comment type="caution">
    <text evidence="2">The sequence shown here is derived from an EMBL/GenBank/DDBJ whole genome shotgun (WGS) entry which is preliminary data.</text>
</comment>
<accession>A0A2P8EA23</accession>
<evidence type="ECO:0000313" key="2">
    <source>
        <dbReference type="EMBL" id="PSL06315.1"/>
    </source>
</evidence>
<evidence type="ECO:0000259" key="1">
    <source>
        <dbReference type="Pfam" id="PF05523"/>
    </source>
</evidence>
<proteinExistence type="predicted"/>
<keyword evidence="3" id="KW-1185">Reference proteome</keyword>
<dbReference type="CDD" id="cd20292">
    <property type="entry name" value="cupin_QdtA-like"/>
    <property type="match status" value="1"/>
</dbReference>
<dbReference type="AlphaFoldDB" id="A0A2P8EA23"/>
<name>A0A2P8EA23_9BACT</name>
<dbReference type="OrthoDB" id="9795513at2"/>
<dbReference type="Pfam" id="PF05523">
    <property type="entry name" value="FdtA"/>
    <property type="match status" value="1"/>
</dbReference>
<protein>
    <submittedName>
        <fullName evidence="2">WxcM-like protein</fullName>
    </submittedName>
</protein>
<dbReference type="Gene3D" id="2.60.120.10">
    <property type="entry name" value="Jelly Rolls"/>
    <property type="match status" value="1"/>
</dbReference>
<organism evidence="2 3">
    <name type="scientific">Cecembia rubra</name>
    <dbReference type="NCBI Taxonomy" id="1485585"/>
    <lineage>
        <taxon>Bacteria</taxon>
        <taxon>Pseudomonadati</taxon>
        <taxon>Bacteroidota</taxon>
        <taxon>Cytophagia</taxon>
        <taxon>Cytophagales</taxon>
        <taxon>Cyclobacteriaceae</taxon>
        <taxon>Cecembia</taxon>
    </lineage>
</organism>
<evidence type="ECO:0000313" key="3">
    <source>
        <dbReference type="Proteomes" id="UP000240708"/>
    </source>
</evidence>
<feature type="domain" description="Sugar 3,4-ketoisomerase QdtA cupin" evidence="1">
    <location>
        <begin position="8"/>
        <end position="136"/>
    </location>
</feature>
<gene>
    <name evidence="2" type="ORF">CLV48_102130</name>
</gene>
<sequence length="137" mass="15644">MKNSNINQCQLIELNKVHNRAGNLTIVENHISIPFSVKRIYYLYDVPSNAERGGHAHKELHQLIVAASGSFRITLNDGKQVKSFFLNNPNIGLLIVPGIWRDLSEFSSGSVCLVLASMKYEAEDYIRDFQEFQKYKK</sequence>
<dbReference type="InterPro" id="IPR011051">
    <property type="entry name" value="RmlC_Cupin_sf"/>
</dbReference>
<dbReference type="SUPFAM" id="SSF51182">
    <property type="entry name" value="RmlC-like cupins"/>
    <property type="match status" value="1"/>
</dbReference>
<dbReference type="InterPro" id="IPR014710">
    <property type="entry name" value="RmlC-like_jellyroll"/>
</dbReference>
<reference evidence="2 3" key="1">
    <citation type="submission" date="2018-03" db="EMBL/GenBank/DDBJ databases">
        <title>Genomic Encyclopedia of Archaeal and Bacterial Type Strains, Phase II (KMG-II): from individual species to whole genera.</title>
        <authorList>
            <person name="Goeker M."/>
        </authorList>
    </citation>
    <scope>NUCLEOTIDE SEQUENCE [LARGE SCALE GENOMIC DNA]</scope>
    <source>
        <strain evidence="2 3">DSM 28057</strain>
    </source>
</reference>
<dbReference type="RefSeq" id="WP_106566259.1">
    <property type="nucleotide sequence ID" value="NZ_PYGF01000002.1"/>
</dbReference>
<dbReference type="EMBL" id="PYGF01000002">
    <property type="protein sequence ID" value="PSL06315.1"/>
    <property type="molecule type" value="Genomic_DNA"/>
</dbReference>
<dbReference type="Proteomes" id="UP000240708">
    <property type="component" value="Unassembled WGS sequence"/>
</dbReference>